<accession>A0A5M9ZNE5</accession>
<dbReference type="EMBL" id="RZUH01000002">
    <property type="protein sequence ID" value="KAA8829177.1"/>
    <property type="molecule type" value="Genomic_DNA"/>
</dbReference>
<organism evidence="2 3">
    <name type="scientific">Bifidobacterium myosotis</name>
    <dbReference type="NCBI Taxonomy" id="1630166"/>
    <lineage>
        <taxon>Bacteria</taxon>
        <taxon>Bacillati</taxon>
        <taxon>Actinomycetota</taxon>
        <taxon>Actinomycetes</taxon>
        <taxon>Bifidobacteriales</taxon>
        <taxon>Bifidobacteriaceae</taxon>
        <taxon>Bifidobacterium</taxon>
    </lineage>
</organism>
<feature type="region of interest" description="Disordered" evidence="1">
    <location>
        <begin position="103"/>
        <end position="128"/>
    </location>
</feature>
<evidence type="ECO:0000313" key="3">
    <source>
        <dbReference type="Proteomes" id="UP000410049"/>
    </source>
</evidence>
<gene>
    <name evidence="2" type="ORF">EMO91_04200</name>
</gene>
<feature type="region of interest" description="Disordered" evidence="1">
    <location>
        <begin position="61"/>
        <end position="86"/>
    </location>
</feature>
<dbReference type="Proteomes" id="UP000410049">
    <property type="component" value="Unassembled WGS sequence"/>
</dbReference>
<proteinExistence type="predicted"/>
<name>A0A5M9ZNE5_9BIFI</name>
<reference evidence="2 3" key="1">
    <citation type="journal article" date="2019" name="Syst. Appl. Microbiol.">
        <title>Characterization of Bifidobacterium species in feaces of the Egyptian fruit bat: Description of B. vespertilionis sp. nov. and B. rousetti sp. nov.</title>
        <authorList>
            <person name="Modesto M."/>
            <person name="Satti M."/>
            <person name="Watanabe K."/>
            <person name="Puglisi E."/>
            <person name="Morelli L."/>
            <person name="Huang C.-H."/>
            <person name="Liou J.-S."/>
            <person name="Miyashita M."/>
            <person name="Tamura T."/>
            <person name="Saito S."/>
            <person name="Mori K."/>
            <person name="Huang L."/>
            <person name="Sciavilla P."/>
            <person name="Sandri C."/>
            <person name="Spiezio C."/>
            <person name="Vitali F."/>
            <person name="Cavalieri D."/>
            <person name="Perpetuini G."/>
            <person name="Tofalo R."/>
            <person name="Bonetti A."/>
            <person name="Arita M."/>
            <person name="Mattarelli P."/>
        </authorList>
    </citation>
    <scope>NUCLEOTIDE SEQUENCE [LARGE SCALE GENOMIC DNA]</scope>
    <source>
        <strain evidence="2 3">RST17</strain>
    </source>
</reference>
<evidence type="ECO:0000256" key="1">
    <source>
        <dbReference type="SAM" id="MobiDB-lite"/>
    </source>
</evidence>
<protein>
    <submittedName>
        <fullName evidence="2">Uncharacterized protein</fullName>
    </submittedName>
</protein>
<comment type="caution">
    <text evidence="2">The sequence shown here is derived from an EMBL/GenBank/DDBJ whole genome shotgun (WGS) entry which is preliminary data.</text>
</comment>
<sequence length="178" mass="17893">MAGRVALAGKDVAEDTPAGRTVVRGEPEERRVRVGVMLCGVASPPVGMTRRVVRRALGEKLGGGATGRSAGVDDTDCPEASAAASCGAEAPKAGAALLRERAPAGRMAGGTAESESAARRGPPVARDDQVGAGWAVEPALPDAADVRGRRSAEGTKLGGLICCSAPPVSCAMQFLHVP</sequence>
<evidence type="ECO:0000313" key="2">
    <source>
        <dbReference type="EMBL" id="KAA8829177.1"/>
    </source>
</evidence>
<dbReference type="AlphaFoldDB" id="A0A5M9ZNE5"/>